<dbReference type="OrthoDB" id="407298at2759"/>
<organism evidence="2 3">
    <name type="scientific">Symbiodinium necroappetens</name>
    <dbReference type="NCBI Taxonomy" id="1628268"/>
    <lineage>
        <taxon>Eukaryota</taxon>
        <taxon>Sar</taxon>
        <taxon>Alveolata</taxon>
        <taxon>Dinophyceae</taxon>
        <taxon>Suessiales</taxon>
        <taxon>Symbiodiniaceae</taxon>
        <taxon>Symbiodinium</taxon>
    </lineage>
</organism>
<gene>
    <name evidence="2" type="ORF">SNEC2469_LOCUS168</name>
</gene>
<keyword evidence="3" id="KW-1185">Reference proteome</keyword>
<dbReference type="Proteomes" id="UP000601435">
    <property type="component" value="Unassembled WGS sequence"/>
</dbReference>
<comment type="caution">
    <text evidence="2">The sequence shown here is derived from an EMBL/GenBank/DDBJ whole genome shotgun (WGS) entry which is preliminary data.</text>
</comment>
<sequence>MVAHGSLPTLLGAAGAAVDGSKEPNAKAESAPTQEVMVTEDQKKMCAAIHSSQMYACLNCGTTLAEKSTQLRHRSFSEVGTSVDKDGMGWPSVSAYMLRNKKADCHGLSGGRAATMSNIEMFQRDNIFFCGLLGSLCGNAWNANICLSTLCTYTRACCAADVADESLVSSTLDDSFFNDLFNKHFGGTLLRAPSLHEDTFGVENAVVCDLQESLVDLELRQGRLFQPCKVFFRQDEKLGLLVEAIAVMDTESSQPALYQNQTSSLNEWLWAKRIAVAGALQRHQFEEPLVLGHMVMETFVALAYKHLTADHYVFKLLEPMCSDVGFLNRSWGLDFLLTNKGAPYEAVLKFLAPQSMLSRSSLIEQLTRARERFDPRSWFWFDQGGYMKGGSGVKESTAFPVRDTAEKLFDAMLLWTSAVVDMYWEEQDEALQSWWKALWWNPMKQARRKLSPETLSHLLATCILQSTYVHDLAHEAWLPENHSQLTWTLRSRAPGSTDPRDYLPTAKEQNTHHLGLMALNGSSLESPILSYRKVFPKESLQQQLKTFEDSLTRIVLATPHMKSLGSMSH</sequence>
<reference evidence="2" key="1">
    <citation type="submission" date="2021-02" db="EMBL/GenBank/DDBJ databases">
        <authorList>
            <person name="Dougan E. K."/>
            <person name="Rhodes N."/>
            <person name="Thang M."/>
            <person name="Chan C."/>
        </authorList>
    </citation>
    <scope>NUCLEOTIDE SEQUENCE</scope>
</reference>
<evidence type="ECO:0000313" key="2">
    <source>
        <dbReference type="EMBL" id="CAE7150579.1"/>
    </source>
</evidence>
<name>A0A812IPB7_9DINO</name>
<dbReference type="InterPro" id="IPR036226">
    <property type="entry name" value="LipOase_C_sf"/>
</dbReference>
<evidence type="ECO:0000313" key="3">
    <source>
        <dbReference type="Proteomes" id="UP000601435"/>
    </source>
</evidence>
<dbReference type="EMBL" id="CAJNJA010000002">
    <property type="protein sequence ID" value="CAE7150579.1"/>
    <property type="molecule type" value="Genomic_DNA"/>
</dbReference>
<dbReference type="SUPFAM" id="SSF48484">
    <property type="entry name" value="Lipoxigenase"/>
    <property type="match status" value="1"/>
</dbReference>
<protein>
    <submittedName>
        <fullName evidence="2">Uncharacterized protein</fullName>
    </submittedName>
</protein>
<dbReference type="AlphaFoldDB" id="A0A812IPB7"/>
<evidence type="ECO:0000256" key="1">
    <source>
        <dbReference type="SAM" id="MobiDB-lite"/>
    </source>
</evidence>
<accession>A0A812IPB7</accession>
<dbReference type="Gene3D" id="1.20.245.10">
    <property type="entry name" value="Lipoxygenase-1, Domain 5"/>
    <property type="match status" value="1"/>
</dbReference>
<feature type="region of interest" description="Disordered" evidence="1">
    <location>
        <begin position="15"/>
        <end position="34"/>
    </location>
</feature>
<proteinExistence type="predicted"/>